<reference evidence="2 3" key="1">
    <citation type="journal article" date="2023" name="Genes (Basel)">
        <title>Chromosome-Level Genome Assembly and Circadian Gene Repertoire of the Patagonia Blennie Eleginops maclovinus-The Closest Ancestral Proxy of Antarctic Cryonotothenioids.</title>
        <authorList>
            <person name="Cheng C.C."/>
            <person name="Rivera-Colon A.G."/>
            <person name="Minhas B.F."/>
            <person name="Wilson L."/>
            <person name="Rayamajhi N."/>
            <person name="Vargas-Chacoff L."/>
            <person name="Catchen J.M."/>
        </authorList>
    </citation>
    <scope>NUCLEOTIDE SEQUENCE [LARGE SCALE GENOMIC DNA]</scope>
    <source>
        <strain evidence="2">JMC-PN-2008</strain>
    </source>
</reference>
<gene>
    <name evidence="2" type="ORF">PBY51_017301</name>
</gene>
<dbReference type="Proteomes" id="UP001346869">
    <property type="component" value="Unassembled WGS sequence"/>
</dbReference>
<comment type="caution">
    <text evidence="2">The sequence shown here is derived from an EMBL/GenBank/DDBJ whole genome shotgun (WGS) entry which is preliminary data.</text>
</comment>
<dbReference type="Pfam" id="PF15455">
    <property type="entry name" value="Pro-rich_19"/>
    <property type="match status" value="1"/>
</dbReference>
<proteinExistence type="predicted"/>
<dbReference type="InterPro" id="IPR029355">
    <property type="entry name" value="Pro-rich_19"/>
</dbReference>
<evidence type="ECO:0000313" key="2">
    <source>
        <dbReference type="EMBL" id="KAK5861857.1"/>
    </source>
</evidence>
<dbReference type="EMBL" id="JAUZQC010000012">
    <property type="protein sequence ID" value="KAK5861857.1"/>
    <property type="molecule type" value="Genomic_DNA"/>
</dbReference>
<organism evidence="2 3">
    <name type="scientific">Eleginops maclovinus</name>
    <name type="common">Patagonian blennie</name>
    <name type="synonym">Eleginus maclovinus</name>
    <dbReference type="NCBI Taxonomy" id="56733"/>
    <lineage>
        <taxon>Eukaryota</taxon>
        <taxon>Metazoa</taxon>
        <taxon>Chordata</taxon>
        <taxon>Craniata</taxon>
        <taxon>Vertebrata</taxon>
        <taxon>Euteleostomi</taxon>
        <taxon>Actinopterygii</taxon>
        <taxon>Neopterygii</taxon>
        <taxon>Teleostei</taxon>
        <taxon>Neoteleostei</taxon>
        <taxon>Acanthomorphata</taxon>
        <taxon>Eupercaria</taxon>
        <taxon>Perciformes</taxon>
        <taxon>Notothenioidei</taxon>
        <taxon>Eleginopidae</taxon>
        <taxon>Eleginops</taxon>
    </lineage>
</organism>
<evidence type="ECO:0000256" key="1">
    <source>
        <dbReference type="SAM" id="MobiDB-lite"/>
    </source>
</evidence>
<evidence type="ECO:0000313" key="3">
    <source>
        <dbReference type="Proteomes" id="UP001346869"/>
    </source>
</evidence>
<name>A0AAN7XIR4_ELEMC</name>
<reference evidence="2 3" key="2">
    <citation type="journal article" date="2023" name="Mol. Biol. Evol.">
        <title>Genomics of Secondarily Temperate Adaptation in the Only Non-Antarctic Icefish.</title>
        <authorList>
            <person name="Rivera-Colon A.G."/>
            <person name="Rayamajhi N."/>
            <person name="Minhas B.F."/>
            <person name="Madrigal G."/>
            <person name="Bilyk K.T."/>
            <person name="Yoon V."/>
            <person name="Hune M."/>
            <person name="Gregory S."/>
            <person name="Cheng C.H.C."/>
            <person name="Catchen J.M."/>
        </authorList>
    </citation>
    <scope>NUCLEOTIDE SEQUENCE [LARGE SCALE GENOMIC DNA]</scope>
    <source>
        <strain evidence="2">JMC-PN-2008</strain>
    </source>
</reference>
<feature type="compositionally biased region" description="Basic and acidic residues" evidence="1">
    <location>
        <begin position="154"/>
        <end position="165"/>
    </location>
</feature>
<keyword evidence="3" id="KW-1185">Reference proteome</keyword>
<feature type="compositionally biased region" description="Polar residues" evidence="1">
    <location>
        <begin position="301"/>
        <end position="320"/>
    </location>
</feature>
<feature type="compositionally biased region" description="Basic and acidic residues" evidence="1">
    <location>
        <begin position="619"/>
        <end position="636"/>
    </location>
</feature>
<feature type="region of interest" description="Disordered" evidence="1">
    <location>
        <begin position="612"/>
        <end position="645"/>
    </location>
</feature>
<dbReference type="PANTHER" id="PTHR37346:SF1">
    <property type="entry name" value="PROLINE-RICH PROTEIN 19"/>
    <property type="match status" value="1"/>
</dbReference>
<sequence length="657" mass="74865">MSHLCGRALSDKEKCLNVFNNQLKSADKNPRSVNRFTADCNCLHHSKTGEQNKMKRRRSRKERSQMRGDVKEFPAYKSHHHQCRSQISKDMPAHFKNCCQSSFHCPSRREGSFPSIIPAAQEPSIITDSRLIGHHGLFNHEVKSIDIERLLSEQRKRGQQVHENKNATSRPVSTSHIPSPSTTHDLLVADNDEGLPFQKQTVHDDCVKKDNQMSQVSEITPGQRAQQQLELSSESVKSISSSKHSSSDVVIVKSKKINPFVSDKESLLTPTVMKTLNQKVKGHVIFALDHTPMNQESAVHQTQAHDVSPSLLQVSSSHTADNSDLHPRRADPDGVSQLVKAVAERLCDSLRFPLLKRRNLVAESRDVLLRALRENHGSRLQENLQEVQRCLSFGADPSKKVQNQESTMMDELLPPDVFQAAFQAKTASQPCFDTQKTTPFRTTGSRHFNWKSRPQQNQNMEPIADWLTSPVETSVSILDDILRPSCTPQFCMDFEPSGGTANNHLFSPPSCWRQTASESDTWEERFNRKRSNTDFTFDSFEKSIIDDTRAERSRTIQPFFPYQTQLSDRCPAELMHFPQEKDPFQSDRYSFAPSFSTQKSFHPYSQFNHPSTCPHLRSQHNDMKHYPPSHMIDKDPAAPLSSFPSPEQWTFPPMRLY</sequence>
<feature type="region of interest" description="Disordered" evidence="1">
    <location>
        <begin position="47"/>
        <end position="67"/>
    </location>
</feature>
<dbReference type="PANTHER" id="PTHR37346">
    <property type="entry name" value="PROLINE-RICH PROTEIN 19"/>
    <property type="match status" value="1"/>
</dbReference>
<feature type="region of interest" description="Disordered" evidence="1">
    <location>
        <begin position="433"/>
        <end position="452"/>
    </location>
</feature>
<feature type="region of interest" description="Disordered" evidence="1">
    <location>
        <begin position="154"/>
        <end position="181"/>
    </location>
</feature>
<feature type="compositionally biased region" description="Basic and acidic residues" evidence="1">
    <location>
        <begin position="321"/>
        <end position="331"/>
    </location>
</feature>
<protein>
    <submittedName>
        <fullName evidence="2">Uncharacterized protein</fullName>
    </submittedName>
</protein>
<feature type="region of interest" description="Disordered" evidence="1">
    <location>
        <begin position="301"/>
        <end position="331"/>
    </location>
</feature>
<dbReference type="AlphaFoldDB" id="A0AAN7XIR4"/>
<accession>A0AAN7XIR4</accession>